<accession>A0A8K0T7E9</accession>
<dbReference type="InterPro" id="IPR015421">
    <property type="entry name" value="PyrdxlP-dep_Trfase_major"/>
</dbReference>
<dbReference type="Gene3D" id="3.90.1150.10">
    <property type="entry name" value="Aspartate Aminotransferase, domain 1"/>
    <property type="match status" value="1"/>
</dbReference>
<evidence type="ECO:0000313" key="5">
    <source>
        <dbReference type="Proteomes" id="UP000813385"/>
    </source>
</evidence>
<dbReference type="OrthoDB" id="7042322at2759"/>
<dbReference type="InterPro" id="IPR004839">
    <property type="entry name" value="Aminotransferase_I/II_large"/>
</dbReference>
<reference evidence="4" key="1">
    <citation type="journal article" date="2021" name="Nat. Commun.">
        <title>Genetic determinants of endophytism in the Arabidopsis root mycobiome.</title>
        <authorList>
            <person name="Mesny F."/>
            <person name="Miyauchi S."/>
            <person name="Thiergart T."/>
            <person name="Pickel B."/>
            <person name="Atanasova L."/>
            <person name="Karlsson M."/>
            <person name="Huettel B."/>
            <person name="Barry K.W."/>
            <person name="Haridas S."/>
            <person name="Chen C."/>
            <person name="Bauer D."/>
            <person name="Andreopoulos W."/>
            <person name="Pangilinan J."/>
            <person name="LaButti K."/>
            <person name="Riley R."/>
            <person name="Lipzen A."/>
            <person name="Clum A."/>
            <person name="Drula E."/>
            <person name="Henrissat B."/>
            <person name="Kohler A."/>
            <person name="Grigoriev I.V."/>
            <person name="Martin F.M."/>
            <person name="Hacquard S."/>
        </authorList>
    </citation>
    <scope>NUCLEOTIDE SEQUENCE</scope>
    <source>
        <strain evidence="4">MPI-CAGE-AT-0016</strain>
    </source>
</reference>
<feature type="chain" id="PRO_5035478275" description="Aminotransferase class I/classII large domain-containing protein" evidence="2">
    <location>
        <begin position="23"/>
        <end position="187"/>
    </location>
</feature>
<evidence type="ECO:0000256" key="2">
    <source>
        <dbReference type="SAM" id="SignalP"/>
    </source>
</evidence>
<dbReference type="PANTHER" id="PTHR43795">
    <property type="entry name" value="BIFUNCTIONAL ASPARTATE AMINOTRANSFERASE AND GLUTAMATE/ASPARTATE-PREPHENATE AMINOTRANSFERASE-RELATED"/>
    <property type="match status" value="1"/>
</dbReference>
<keyword evidence="5" id="KW-1185">Reference proteome</keyword>
<dbReference type="Pfam" id="PF00155">
    <property type="entry name" value="Aminotran_1_2"/>
    <property type="match status" value="1"/>
</dbReference>
<dbReference type="Gene3D" id="3.40.640.10">
    <property type="entry name" value="Type I PLP-dependent aspartate aminotransferase-like (Major domain)"/>
    <property type="match status" value="1"/>
</dbReference>
<gene>
    <name evidence="4" type="ORF">B0T11DRAFT_298897</name>
</gene>
<sequence>MTPSMFGWVSAWSAAAATAVLSDPRDLERIYFPTLEKRLSSRRYDVLQRLTQPDIPHVVPEACFFVFIDLSRWMDKISVHGSGGGGGNAELELLPLMMTSRIFLESGQAFFTLEKGWFRLNYGGSEDAVRLGFERLAECLQLIAFKDEVDDEEEEVYEKRACDHEQMAGRDSRLMRWRRRLCFESED</sequence>
<protein>
    <recommendedName>
        <fullName evidence="3">Aminotransferase class I/classII large domain-containing protein</fullName>
    </recommendedName>
</protein>
<dbReference type="Proteomes" id="UP000813385">
    <property type="component" value="Unassembled WGS sequence"/>
</dbReference>
<proteinExistence type="predicted"/>
<name>A0A8K0T7E9_9PEZI</name>
<dbReference type="SUPFAM" id="SSF53383">
    <property type="entry name" value="PLP-dependent transferases"/>
    <property type="match status" value="1"/>
</dbReference>
<keyword evidence="2" id="KW-0732">Signal</keyword>
<dbReference type="GO" id="GO:0008483">
    <property type="term" value="F:transaminase activity"/>
    <property type="evidence" value="ECO:0007669"/>
    <property type="project" value="TreeGrafter"/>
</dbReference>
<dbReference type="EMBL" id="JAGPXD010000004">
    <property type="protein sequence ID" value="KAH7357686.1"/>
    <property type="molecule type" value="Genomic_DNA"/>
</dbReference>
<evidence type="ECO:0000259" key="3">
    <source>
        <dbReference type="Pfam" id="PF00155"/>
    </source>
</evidence>
<keyword evidence="1" id="KW-0663">Pyridoxal phosphate</keyword>
<dbReference type="GO" id="GO:0006520">
    <property type="term" value="P:amino acid metabolic process"/>
    <property type="evidence" value="ECO:0007669"/>
    <property type="project" value="TreeGrafter"/>
</dbReference>
<dbReference type="PANTHER" id="PTHR43795:SF39">
    <property type="entry name" value="AMINOTRANSFERASE CLASS I_CLASSII DOMAIN-CONTAINING PROTEIN"/>
    <property type="match status" value="1"/>
</dbReference>
<comment type="caution">
    <text evidence="4">The sequence shown here is derived from an EMBL/GenBank/DDBJ whole genome shotgun (WGS) entry which is preliminary data.</text>
</comment>
<evidence type="ECO:0000256" key="1">
    <source>
        <dbReference type="ARBA" id="ARBA00022898"/>
    </source>
</evidence>
<feature type="signal peptide" evidence="2">
    <location>
        <begin position="1"/>
        <end position="22"/>
    </location>
</feature>
<organism evidence="4 5">
    <name type="scientific">Plectosphaerella cucumerina</name>
    <dbReference type="NCBI Taxonomy" id="40658"/>
    <lineage>
        <taxon>Eukaryota</taxon>
        <taxon>Fungi</taxon>
        <taxon>Dikarya</taxon>
        <taxon>Ascomycota</taxon>
        <taxon>Pezizomycotina</taxon>
        <taxon>Sordariomycetes</taxon>
        <taxon>Hypocreomycetidae</taxon>
        <taxon>Glomerellales</taxon>
        <taxon>Plectosphaerellaceae</taxon>
        <taxon>Plectosphaerella</taxon>
    </lineage>
</organism>
<dbReference type="InterPro" id="IPR015422">
    <property type="entry name" value="PyrdxlP-dep_Trfase_small"/>
</dbReference>
<dbReference type="InterPro" id="IPR050478">
    <property type="entry name" value="Ethylene_sulfur-biosynth"/>
</dbReference>
<feature type="domain" description="Aminotransferase class I/classII large" evidence="3">
    <location>
        <begin position="5"/>
        <end position="135"/>
    </location>
</feature>
<dbReference type="AlphaFoldDB" id="A0A8K0T7E9"/>
<evidence type="ECO:0000313" key="4">
    <source>
        <dbReference type="EMBL" id="KAH7357686.1"/>
    </source>
</evidence>
<dbReference type="GO" id="GO:0030170">
    <property type="term" value="F:pyridoxal phosphate binding"/>
    <property type="evidence" value="ECO:0007669"/>
    <property type="project" value="InterPro"/>
</dbReference>
<dbReference type="InterPro" id="IPR015424">
    <property type="entry name" value="PyrdxlP-dep_Trfase"/>
</dbReference>